<protein>
    <submittedName>
        <fullName evidence="1">Uncharacterized protein</fullName>
    </submittedName>
</protein>
<organism evidence="1 2">
    <name type="scientific">Anaerostipes butyraticus</name>
    <dbReference type="NCBI Taxonomy" id="645466"/>
    <lineage>
        <taxon>Bacteria</taxon>
        <taxon>Bacillati</taxon>
        <taxon>Bacillota</taxon>
        <taxon>Clostridia</taxon>
        <taxon>Lachnospirales</taxon>
        <taxon>Lachnospiraceae</taxon>
        <taxon>Anaerostipes</taxon>
    </lineage>
</organism>
<name>A0A916Q5U3_9FIRM</name>
<accession>A0A916Q5U3</accession>
<comment type="caution">
    <text evidence="1">The sequence shown here is derived from an EMBL/GenBank/DDBJ whole genome shotgun (WGS) entry which is preliminary data.</text>
</comment>
<dbReference type="Proteomes" id="UP000613208">
    <property type="component" value="Unassembled WGS sequence"/>
</dbReference>
<dbReference type="RefSeq" id="WP_201310659.1">
    <property type="nucleotide sequence ID" value="NZ_BLYI01000027.1"/>
</dbReference>
<gene>
    <name evidence="1" type="ORF">ANBU17_12960</name>
</gene>
<dbReference type="AlphaFoldDB" id="A0A916Q5U3"/>
<evidence type="ECO:0000313" key="1">
    <source>
        <dbReference type="EMBL" id="GFO84949.1"/>
    </source>
</evidence>
<sequence>MRKKWETPRMMIQEFAPNEYVAACYTLVCAIPGSSPTEIGDGTSTRYFNGTNGWPGNRYTTWDGSRVYADGLAHGNCGNESTSYDVDHNIGYEHNNDGTVKNAVISNVHIGSQASGNRYYAAWNSDNGTMYTHYGFAIMDSNQNHS</sequence>
<reference evidence="1" key="1">
    <citation type="submission" date="2020-06" db="EMBL/GenBank/DDBJ databases">
        <title>Characterization of fructooligosaccharide metabolism and fructooligosaccharide-degrading enzymes in human commensal butyrate producers.</title>
        <authorList>
            <person name="Tanno H."/>
            <person name="Fujii T."/>
            <person name="Hirano K."/>
            <person name="Maeno S."/>
            <person name="Tonozuka T."/>
            <person name="Sakamoto M."/>
            <person name="Ohkuma M."/>
            <person name="Tochio T."/>
            <person name="Endo A."/>
        </authorList>
    </citation>
    <scope>NUCLEOTIDE SEQUENCE</scope>
    <source>
        <strain evidence="1">JCM 17466</strain>
    </source>
</reference>
<proteinExistence type="predicted"/>
<evidence type="ECO:0000313" key="2">
    <source>
        <dbReference type="Proteomes" id="UP000613208"/>
    </source>
</evidence>
<dbReference type="EMBL" id="BLYI01000027">
    <property type="protein sequence ID" value="GFO84949.1"/>
    <property type="molecule type" value="Genomic_DNA"/>
</dbReference>
<keyword evidence="2" id="KW-1185">Reference proteome</keyword>